<proteinExistence type="inferred from homology"/>
<reference evidence="7" key="1">
    <citation type="submission" date="2021-06" db="EMBL/GenBank/DDBJ databases">
        <authorList>
            <consortium name="Wellcome Sanger Institute Data Sharing"/>
        </authorList>
    </citation>
    <scope>NUCLEOTIDE SEQUENCE [LARGE SCALE GENOMIC DNA]</scope>
</reference>
<protein>
    <recommendedName>
        <fullName evidence="6">HSF-type DNA-binding domain-containing protein</fullName>
    </recommendedName>
</protein>
<dbReference type="PANTHER" id="PTHR10015:SF278">
    <property type="entry name" value="HEAT SHOCK FACTOR PROTEIN 5"/>
    <property type="match status" value="1"/>
</dbReference>
<dbReference type="SMART" id="SM00415">
    <property type="entry name" value="HSF"/>
    <property type="match status" value="1"/>
</dbReference>
<dbReference type="Pfam" id="PF00447">
    <property type="entry name" value="HSF_DNA-bind"/>
    <property type="match status" value="1"/>
</dbReference>
<dbReference type="GO" id="GO:0003700">
    <property type="term" value="F:DNA-binding transcription factor activity"/>
    <property type="evidence" value="ECO:0007669"/>
    <property type="project" value="InterPro"/>
</dbReference>
<dbReference type="GO" id="GO:0043565">
    <property type="term" value="F:sequence-specific DNA binding"/>
    <property type="evidence" value="ECO:0007669"/>
    <property type="project" value="InterPro"/>
</dbReference>
<dbReference type="InterPro" id="IPR036388">
    <property type="entry name" value="WH-like_DNA-bd_sf"/>
</dbReference>
<dbReference type="InterPro" id="IPR000232">
    <property type="entry name" value="HSF_DNA-bd"/>
</dbReference>
<evidence type="ECO:0000313" key="8">
    <source>
        <dbReference type="Proteomes" id="UP000694620"/>
    </source>
</evidence>
<reference evidence="7" key="2">
    <citation type="submission" date="2025-08" db="UniProtKB">
        <authorList>
            <consortium name="Ensembl"/>
        </authorList>
    </citation>
    <scope>IDENTIFICATION</scope>
</reference>
<accession>A0A8C4T2Y8</accession>
<comment type="subcellular location">
    <subcellularLocation>
        <location evidence="1">Nucleus</location>
    </subcellularLocation>
</comment>
<dbReference type="Gene3D" id="1.10.10.10">
    <property type="entry name" value="Winged helix-like DNA-binding domain superfamily/Winged helix DNA-binding domain"/>
    <property type="match status" value="1"/>
</dbReference>
<sequence length="483" mass="54290">IEEDLLSIPINPNNFPAKLWRLVNNPEIQSINWNPSAEGVIIIHQKLFESELLSPVKLSVESSDVFKTTNFTSFIRQMNLYGFRKLPMSSGSFSQSGKFGGDIKAVNDGTLHHFLHPNFKKGHPELLVNVKRLTGVNKAKLEAGIEVTCRKPSQKRKFLSYSTGSSEQGRLEDQGTIFFRLLTLILFIFSIVKTHHAFYMENLHFMKGPDPSPISQHMWPNHSRMYMRKIDGYSQHPDWGMPVSVYQGLPLQASCAVQTNSSQLHDQQSPQRIGDLEHNFNWHLTHVKQYPSLQGKLPCPVGGRNSFSPNWQHTSSCSSEESRKMDVSLETVFQIADELQVSPKASMVKVEMDPLQTPTQEGTAAKEHLVSDVSSHVAESSLSQLAPIELHNFTPLSLETVPISATPDFQTEGIITPVSTVGAPEASVQQLKTEPSTIHLESWGSLKPSQSNEVRNRILGKEFMLQGYGIPIIIQRQYLIWQK</sequence>
<evidence type="ECO:0000256" key="4">
    <source>
        <dbReference type="ARBA" id="ARBA00023242"/>
    </source>
</evidence>
<evidence type="ECO:0000259" key="6">
    <source>
        <dbReference type="SMART" id="SM00415"/>
    </source>
</evidence>
<evidence type="ECO:0000256" key="2">
    <source>
        <dbReference type="ARBA" id="ARBA00006403"/>
    </source>
</evidence>
<dbReference type="Ensembl" id="ENSECRT00000026138.1">
    <property type="protein sequence ID" value="ENSECRP00000025597.1"/>
    <property type="gene ID" value="ENSECRG00000017279.1"/>
</dbReference>
<evidence type="ECO:0000256" key="1">
    <source>
        <dbReference type="ARBA" id="ARBA00004123"/>
    </source>
</evidence>
<evidence type="ECO:0000256" key="5">
    <source>
        <dbReference type="RuleBase" id="RU004020"/>
    </source>
</evidence>
<organism evidence="7 8">
    <name type="scientific">Erpetoichthys calabaricus</name>
    <name type="common">Rope fish</name>
    <name type="synonym">Calamoichthys calabaricus</name>
    <dbReference type="NCBI Taxonomy" id="27687"/>
    <lineage>
        <taxon>Eukaryota</taxon>
        <taxon>Metazoa</taxon>
        <taxon>Chordata</taxon>
        <taxon>Craniata</taxon>
        <taxon>Vertebrata</taxon>
        <taxon>Euteleostomi</taxon>
        <taxon>Actinopterygii</taxon>
        <taxon>Polypteriformes</taxon>
        <taxon>Polypteridae</taxon>
        <taxon>Erpetoichthys</taxon>
    </lineage>
</organism>
<keyword evidence="8" id="KW-1185">Reference proteome</keyword>
<keyword evidence="4" id="KW-0539">Nucleus</keyword>
<dbReference type="InterPro" id="IPR036390">
    <property type="entry name" value="WH_DNA-bd_sf"/>
</dbReference>
<feature type="domain" description="HSF-type DNA-binding" evidence="6">
    <location>
        <begin position="11"/>
        <end position="133"/>
    </location>
</feature>
<dbReference type="PANTHER" id="PTHR10015">
    <property type="entry name" value="HEAT SHOCK TRANSCRIPTION FACTOR"/>
    <property type="match status" value="1"/>
</dbReference>
<name>A0A8C4T2Y8_ERPCA</name>
<dbReference type="AlphaFoldDB" id="A0A8C4T2Y8"/>
<comment type="similarity">
    <text evidence="2 5">Belongs to the HSF family.</text>
</comment>
<dbReference type="GO" id="GO:0005634">
    <property type="term" value="C:nucleus"/>
    <property type="evidence" value="ECO:0007669"/>
    <property type="project" value="UniProtKB-SubCell"/>
</dbReference>
<dbReference type="Proteomes" id="UP000694620">
    <property type="component" value="Chromosome 8"/>
</dbReference>
<evidence type="ECO:0000313" key="7">
    <source>
        <dbReference type="Ensembl" id="ENSECRP00000025597.1"/>
    </source>
</evidence>
<evidence type="ECO:0000256" key="3">
    <source>
        <dbReference type="ARBA" id="ARBA00023125"/>
    </source>
</evidence>
<dbReference type="SUPFAM" id="SSF46785">
    <property type="entry name" value="Winged helix' DNA-binding domain"/>
    <property type="match status" value="1"/>
</dbReference>
<reference evidence="7" key="3">
    <citation type="submission" date="2025-09" db="UniProtKB">
        <authorList>
            <consortium name="Ensembl"/>
        </authorList>
    </citation>
    <scope>IDENTIFICATION</scope>
</reference>
<keyword evidence="3" id="KW-0238">DNA-binding</keyword>
<dbReference type="GeneTree" id="ENSGT00510000048674"/>